<evidence type="ECO:0000313" key="12">
    <source>
        <dbReference type="EMBL" id="TCO77092.1"/>
    </source>
</evidence>
<keyword evidence="13" id="KW-1185">Reference proteome</keyword>
<evidence type="ECO:0000256" key="1">
    <source>
        <dbReference type="ARBA" id="ARBA00002137"/>
    </source>
</evidence>
<feature type="compositionally biased region" description="Low complexity" evidence="9">
    <location>
        <begin position="46"/>
        <end position="90"/>
    </location>
</feature>
<evidence type="ECO:0000259" key="11">
    <source>
        <dbReference type="PROSITE" id="PS51373"/>
    </source>
</evidence>
<name>A0A4R2KVV0_9GAMM</name>
<evidence type="ECO:0000313" key="13">
    <source>
        <dbReference type="Proteomes" id="UP000294980"/>
    </source>
</evidence>
<dbReference type="PROSITE" id="PS51257">
    <property type="entry name" value="PROKAR_LIPOPROTEIN"/>
    <property type="match status" value="1"/>
</dbReference>
<comment type="similarity">
    <text evidence="8">Belongs to the high-potential iron-sulfur protein (HiPIP) family.</text>
</comment>
<dbReference type="PROSITE" id="PS51373">
    <property type="entry name" value="HIPIP"/>
    <property type="match status" value="1"/>
</dbReference>
<keyword evidence="10" id="KW-0812">Transmembrane</keyword>
<dbReference type="GO" id="GO:0009055">
    <property type="term" value="F:electron transfer activity"/>
    <property type="evidence" value="ECO:0007669"/>
    <property type="project" value="InterPro"/>
</dbReference>
<keyword evidence="10" id="KW-1133">Transmembrane helix</keyword>
<comment type="subunit">
    <text evidence="8">Homodimer.</text>
</comment>
<keyword evidence="3 8" id="KW-0004">4Fe-4S</keyword>
<evidence type="ECO:0000256" key="7">
    <source>
        <dbReference type="ARBA" id="ARBA00023014"/>
    </source>
</evidence>
<dbReference type="AlphaFoldDB" id="A0A4R2KVV0"/>
<reference evidence="12 13" key="1">
    <citation type="submission" date="2019-03" db="EMBL/GenBank/DDBJ databases">
        <title>Genomic Encyclopedia of Type Strains, Phase IV (KMG-IV): sequencing the most valuable type-strain genomes for metagenomic binning, comparative biology and taxonomic classification.</title>
        <authorList>
            <person name="Goeker M."/>
        </authorList>
    </citation>
    <scope>NUCLEOTIDE SEQUENCE [LARGE SCALE GENOMIC DNA]</scope>
    <source>
        <strain evidence="12 13">DSM 23344</strain>
    </source>
</reference>
<feature type="compositionally biased region" description="Basic and acidic residues" evidence="9">
    <location>
        <begin position="120"/>
        <end position="133"/>
    </location>
</feature>
<evidence type="ECO:0000256" key="2">
    <source>
        <dbReference type="ARBA" id="ARBA00022448"/>
    </source>
</evidence>
<gene>
    <name evidence="12" type="ORF">EV688_103106</name>
</gene>
<keyword evidence="5 8" id="KW-0249">Electron transport</keyword>
<dbReference type="InterPro" id="IPR000170">
    <property type="entry name" value="High_potential_FeS_prot"/>
</dbReference>
<evidence type="ECO:0000256" key="8">
    <source>
        <dbReference type="RuleBase" id="RU000620"/>
    </source>
</evidence>
<keyword evidence="6 8" id="KW-0408">Iron</keyword>
<evidence type="ECO:0000256" key="9">
    <source>
        <dbReference type="SAM" id="MobiDB-lite"/>
    </source>
</evidence>
<keyword evidence="2 8" id="KW-0813">Transport</keyword>
<comment type="caution">
    <text evidence="12">The sequence shown here is derived from an EMBL/GenBank/DDBJ whole genome shotgun (WGS) entry which is preliminary data.</text>
</comment>
<feature type="region of interest" description="Disordered" evidence="9">
    <location>
        <begin position="33"/>
        <end position="133"/>
    </location>
</feature>
<evidence type="ECO:0000256" key="4">
    <source>
        <dbReference type="ARBA" id="ARBA00022723"/>
    </source>
</evidence>
<dbReference type="GO" id="GO:0019646">
    <property type="term" value="P:aerobic electron transport chain"/>
    <property type="evidence" value="ECO:0007669"/>
    <property type="project" value="InterPro"/>
</dbReference>
<dbReference type="InterPro" id="IPR036369">
    <property type="entry name" value="HIPIP_sf"/>
</dbReference>
<dbReference type="RefSeq" id="WP_205686609.1">
    <property type="nucleotide sequence ID" value="NZ_QQSW01000008.1"/>
</dbReference>
<dbReference type="PROSITE" id="PS51318">
    <property type="entry name" value="TAT"/>
    <property type="match status" value="1"/>
</dbReference>
<feature type="transmembrane region" description="Helical" evidence="10">
    <location>
        <begin position="12"/>
        <end position="31"/>
    </location>
</feature>
<proteinExistence type="inferred from homology"/>
<evidence type="ECO:0000256" key="6">
    <source>
        <dbReference type="ARBA" id="ARBA00023004"/>
    </source>
</evidence>
<dbReference type="GO" id="GO:0046872">
    <property type="term" value="F:metal ion binding"/>
    <property type="evidence" value="ECO:0007669"/>
    <property type="project" value="UniProtKB-KW"/>
</dbReference>
<dbReference type="EMBL" id="SLWX01000003">
    <property type="protein sequence ID" value="TCO77092.1"/>
    <property type="molecule type" value="Genomic_DNA"/>
</dbReference>
<comment type="function">
    <text evidence="1 8">Specific class of high-redox-potential 4Fe-4S ferredoxins. Functions in anaerobic electron transport in most purple and in some other photosynthetic bacteria and in at least one genus (Paracoccus) of halophilic, denitrifying bacteria.</text>
</comment>
<dbReference type="Gene3D" id="4.10.490.10">
    <property type="entry name" value="High potential iron-sulphur protein"/>
    <property type="match status" value="1"/>
</dbReference>
<keyword evidence="4 8" id="KW-0479">Metal-binding</keyword>
<dbReference type="GO" id="GO:0051539">
    <property type="term" value="F:4 iron, 4 sulfur cluster binding"/>
    <property type="evidence" value="ECO:0007669"/>
    <property type="project" value="UniProtKB-KW"/>
</dbReference>
<evidence type="ECO:0000256" key="5">
    <source>
        <dbReference type="ARBA" id="ARBA00022982"/>
    </source>
</evidence>
<sequence>MKQDQPITQRRRFLTLMGGGAVMLPFAGLVACSSEEPSAPTIAASAEDAPATRPDPATPSADTANEAMSETAEPEAATQQAAAESEQMAQNDAGGSGDSGGLPQLSEDDTQAKSLNYKHIASDVDPSKNPRYKEGQACSNCQVYQGKDGDDWGPCAIFAGKAVKATGWCTAYAPVSA</sequence>
<keyword evidence="7 8" id="KW-0411">Iron-sulfur</keyword>
<protein>
    <recommendedName>
        <fullName evidence="8">High-potential iron-sulfur protein</fullName>
        <shortName evidence="8">HiPIP</shortName>
    </recommendedName>
</protein>
<dbReference type="SUPFAM" id="SSF57652">
    <property type="entry name" value="HIPIP (high potential iron protein)"/>
    <property type="match status" value="1"/>
</dbReference>
<dbReference type="InterPro" id="IPR006311">
    <property type="entry name" value="TAT_signal"/>
</dbReference>
<keyword evidence="10" id="KW-0472">Membrane</keyword>
<dbReference type="Proteomes" id="UP000294980">
    <property type="component" value="Unassembled WGS sequence"/>
</dbReference>
<feature type="domain" description="High potential iron-sulfur proteins family profile" evidence="11">
    <location>
        <begin position="99"/>
        <end position="177"/>
    </location>
</feature>
<evidence type="ECO:0000256" key="10">
    <source>
        <dbReference type="SAM" id="Phobius"/>
    </source>
</evidence>
<organism evidence="12 13">
    <name type="scientific">Chromatocurvus halotolerans</name>
    <dbReference type="NCBI Taxonomy" id="1132028"/>
    <lineage>
        <taxon>Bacteria</taxon>
        <taxon>Pseudomonadati</taxon>
        <taxon>Pseudomonadota</taxon>
        <taxon>Gammaproteobacteria</taxon>
        <taxon>Cellvibrionales</taxon>
        <taxon>Halieaceae</taxon>
        <taxon>Chromatocurvus</taxon>
    </lineage>
</organism>
<accession>A0A4R2KVV0</accession>
<dbReference type="Pfam" id="PF01355">
    <property type="entry name" value="HIPIP"/>
    <property type="match status" value="1"/>
</dbReference>
<evidence type="ECO:0000256" key="3">
    <source>
        <dbReference type="ARBA" id="ARBA00022485"/>
    </source>
</evidence>